<feature type="domain" description="NADP-dependent oxidoreductase" evidence="4">
    <location>
        <begin position="30"/>
        <end position="259"/>
    </location>
</feature>
<dbReference type="Pfam" id="PF00248">
    <property type="entry name" value="Aldo_ket_red"/>
    <property type="match status" value="1"/>
</dbReference>
<comment type="caution">
    <text evidence="5">The sequence shown here is derived from an EMBL/GenBank/DDBJ whole genome shotgun (WGS) entry which is preliminary data.</text>
</comment>
<dbReference type="PIRSF" id="PIRSF000097">
    <property type="entry name" value="AKR"/>
    <property type="match status" value="1"/>
</dbReference>
<dbReference type="InterPro" id="IPR023210">
    <property type="entry name" value="NADP_OxRdtase_dom"/>
</dbReference>
<dbReference type="InterPro" id="IPR020471">
    <property type="entry name" value="AKR"/>
</dbReference>
<protein>
    <submittedName>
        <fullName evidence="5">Aldo/keto reductase</fullName>
    </submittedName>
</protein>
<dbReference type="EMBL" id="JACRSX010000003">
    <property type="protein sequence ID" value="MBC8561940.1"/>
    <property type="molecule type" value="Genomic_DNA"/>
</dbReference>
<dbReference type="InterPro" id="IPR036812">
    <property type="entry name" value="NAD(P)_OxRdtase_dom_sf"/>
</dbReference>
<comment type="similarity">
    <text evidence="1">Belongs to the aldo/keto reductase family.</text>
</comment>
<dbReference type="SUPFAM" id="SSF51430">
    <property type="entry name" value="NAD(P)-linked oxidoreductase"/>
    <property type="match status" value="1"/>
</dbReference>
<dbReference type="Proteomes" id="UP000606193">
    <property type="component" value="Unassembled WGS sequence"/>
</dbReference>
<dbReference type="InterPro" id="IPR018170">
    <property type="entry name" value="Aldo/ket_reductase_CS"/>
</dbReference>
<evidence type="ECO:0000256" key="3">
    <source>
        <dbReference type="ARBA" id="ARBA00023002"/>
    </source>
</evidence>
<reference evidence="5 6" key="1">
    <citation type="submission" date="2020-08" db="EMBL/GenBank/DDBJ databases">
        <title>Genome public.</title>
        <authorList>
            <person name="Liu C."/>
            <person name="Sun Q."/>
        </authorList>
    </citation>
    <scope>NUCLEOTIDE SEQUENCE [LARGE SCALE GENOMIC DNA]</scope>
    <source>
        <strain evidence="5 6">NSJ-37</strain>
    </source>
</reference>
<dbReference type="PROSITE" id="PS00062">
    <property type="entry name" value="ALDOKETO_REDUCTASE_2"/>
    <property type="match status" value="1"/>
</dbReference>
<evidence type="ECO:0000256" key="1">
    <source>
        <dbReference type="ARBA" id="ARBA00007905"/>
    </source>
</evidence>
<dbReference type="PANTHER" id="PTHR43827:SF3">
    <property type="entry name" value="NADP-DEPENDENT OXIDOREDUCTASE DOMAIN-CONTAINING PROTEIN"/>
    <property type="match status" value="1"/>
</dbReference>
<keyword evidence="2" id="KW-0521">NADP</keyword>
<keyword evidence="3" id="KW-0560">Oxidoreductase</keyword>
<dbReference type="PROSITE" id="PS00063">
    <property type="entry name" value="ALDOKETO_REDUCTASE_3"/>
    <property type="match status" value="1"/>
</dbReference>
<dbReference type="PANTHER" id="PTHR43827">
    <property type="entry name" value="2,5-DIKETO-D-GLUCONIC ACID REDUCTASE"/>
    <property type="match status" value="1"/>
</dbReference>
<gene>
    <name evidence="5" type="ORF">H8704_04720</name>
</gene>
<evidence type="ECO:0000256" key="2">
    <source>
        <dbReference type="ARBA" id="ARBA00022857"/>
    </source>
</evidence>
<evidence type="ECO:0000313" key="6">
    <source>
        <dbReference type="Proteomes" id="UP000606193"/>
    </source>
</evidence>
<proteinExistence type="inferred from homology"/>
<keyword evidence="6" id="KW-1185">Reference proteome</keyword>
<dbReference type="PROSITE" id="PS00798">
    <property type="entry name" value="ALDOKETO_REDUCTASE_1"/>
    <property type="match status" value="1"/>
</dbReference>
<sequence>MLKLKDITLANNIKMPPIGLGVYKMQAGLEMNQAVKAAYENGYRLFDTAQMYGNEAALGTALKENDIPREDIFLVSKVDNGNQWYDQTLESLKITLEKLQTSYLDAFLVHWPGQNKERTISTWKAMEEAYESGLVKSIGVCNFEIGQLQYLMEHCRIQPMINQIEYSPLFHQPELVSYCKEHQIQVMAWAPLQRGSFGETILSIAEKYQKTPAQILLRWTIQHGIIPIPKSKNPDRLRENIDIFDFSLKAEDRNALDQLRQEKRTSFDPLTFDF</sequence>
<accession>A0ABR7N006</accession>
<name>A0ABR7N006_9FIRM</name>
<dbReference type="CDD" id="cd19071">
    <property type="entry name" value="AKR_AKR1-5-like"/>
    <property type="match status" value="1"/>
</dbReference>
<dbReference type="Gene3D" id="3.20.20.100">
    <property type="entry name" value="NADP-dependent oxidoreductase domain"/>
    <property type="match status" value="1"/>
</dbReference>
<evidence type="ECO:0000313" key="5">
    <source>
        <dbReference type="EMBL" id="MBC8561940.1"/>
    </source>
</evidence>
<evidence type="ECO:0000259" key="4">
    <source>
        <dbReference type="Pfam" id="PF00248"/>
    </source>
</evidence>
<dbReference type="PRINTS" id="PR00069">
    <property type="entry name" value="ALDKETRDTASE"/>
</dbReference>
<organism evidence="5 6">
    <name type="scientific">Jutongia huaianensis</name>
    <dbReference type="NCBI Taxonomy" id="2763668"/>
    <lineage>
        <taxon>Bacteria</taxon>
        <taxon>Bacillati</taxon>
        <taxon>Bacillota</taxon>
        <taxon>Clostridia</taxon>
        <taxon>Lachnospirales</taxon>
        <taxon>Lachnospiraceae</taxon>
        <taxon>Jutongia</taxon>
    </lineage>
</organism>